<keyword evidence="10" id="KW-1185">Reference proteome</keyword>
<accession>C1N1P4</accession>
<dbReference type="EMBL" id="GG663745">
    <property type="protein sequence ID" value="EEH53662.1"/>
    <property type="molecule type" value="Genomic_DNA"/>
</dbReference>
<dbReference type="OrthoDB" id="1934521at2759"/>
<dbReference type="RefSeq" id="XP_003061950.1">
    <property type="nucleotide sequence ID" value="XM_003061904.1"/>
</dbReference>
<dbReference type="Pfam" id="PF13855">
    <property type="entry name" value="LRR_8"/>
    <property type="match status" value="1"/>
</dbReference>
<evidence type="ECO:0000256" key="3">
    <source>
        <dbReference type="ARBA" id="ARBA00022614"/>
    </source>
</evidence>
<evidence type="ECO:0000313" key="10">
    <source>
        <dbReference type="Proteomes" id="UP000001876"/>
    </source>
</evidence>
<comment type="subcellular location">
    <subcellularLocation>
        <location evidence="2">Cytoplasm</location>
        <location evidence="2">Cytoskeleton</location>
        <location evidence="2">Cilium axoneme</location>
    </subcellularLocation>
    <subcellularLocation>
        <location evidence="1">Membrane</location>
        <topology evidence="1">Single-pass membrane protein</topology>
    </subcellularLocation>
</comment>
<sequence length="470" mass="50084">MWGWDGPDDEDLAFDVDAFDVDQVAETRRVERMVLTDLYRTTEGSRWYRQRGWLSRETHCAWEGVTCLRRSDPFGVLSLELRDNGLAGPLPQTLARLHKLRNLDLRDNALRGSVSSAFGSMTKLKVLLLKGNAVNGKLPKELGGAAGLTQADLSANAFIGAMPADLGRLSNLRMLNVSHNGLSGELPHRLCGAPSLEVLSASKNRIRGGLERCGAALDARGAASTMRLFDASENNFDGEPPAAPSRSGSLAIWDVSGNALTGTIPNRAPPRSLRVLSYARNKLTGAIPDALFPRDSGLRRVDLSGNALNGTLPDGLMGLTKVRVVNVSGNALSGAIPSEGDVDVRAMASLTDFDASNNALVGAVPPSLAGLKHLRTLSLRGNKLTGTIPCDQLAHSRSLRELDLSDNDLSGELSGDVAALGERLTRLDLSRNRLSGPVPVGLITGRALTHLDISGNEDLDWTSLGVREGA</sequence>
<dbReference type="eggNOG" id="ENOG502S8MQ">
    <property type="taxonomic scope" value="Eukaryota"/>
</dbReference>
<keyword evidence="6" id="KW-0547">Nucleotide-binding</keyword>
<dbReference type="GO" id="GO:0005524">
    <property type="term" value="F:ATP binding"/>
    <property type="evidence" value="ECO:0007669"/>
    <property type="project" value="UniProtKB-KW"/>
</dbReference>
<evidence type="ECO:0000256" key="6">
    <source>
        <dbReference type="ARBA" id="ARBA00022741"/>
    </source>
</evidence>
<dbReference type="FunFam" id="3.80.10.10:FF:000041">
    <property type="entry name" value="LRR receptor-like serine/threonine-protein kinase ERECTA"/>
    <property type="match status" value="1"/>
</dbReference>
<dbReference type="SUPFAM" id="SSF52058">
    <property type="entry name" value="L domain-like"/>
    <property type="match status" value="1"/>
</dbReference>
<keyword evidence="3" id="KW-0433">Leucine-rich repeat</keyword>
<dbReference type="InterPro" id="IPR051716">
    <property type="entry name" value="Plant_RL_S/T_kinase"/>
</dbReference>
<dbReference type="STRING" id="564608.C1N1P4"/>
<evidence type="ECO:0000256" key="2">
    <source>
        <dbReference type="ARBA" id="ARBA00004430"/>
    </source>
</evidence>
<reference evidence="9 10" key="1">
    <citation type="journal article" date="2009" name="Science">
        <title>Green evolution and dynamic adaptations revealed by genomes of the marine picoeukaryotes Micromonas.</title>
        <authorList>
            <person name="Worden A.Z."/>
            <person name="Lee J.H."/>
            <person name="Mock T."/>
            <person name="Rouze P."/>
            <person name="Simmons M.P."/>
            <person name="Aerts A.L."/>
            <person name="Allen A.E."/>
            <person name="Cuvelier M.L."/>
            <person name="Derelle E."/>
            <person name="Everett M.V."/>
            <person name="Foulon E."/>
            <person name="Grimwood J."/>
            <person name="Gundlach H."/>
            <person name="Henrissat B."/>
            <person name="Napoli C."/>
            <person name="McDonald S.M."/>
            <person name="Parker M.S."/>
            <person name="Rombauts S."/>
            <person name="Salamov A."/>
            <person name="Von Dassow P."/>
            <person name="Badger J.H."/>
            <person name="Coutinho P.M."/>
            <person name="Demir E."/>
            <person name="Dubchak I."/>
            <person name="Gentemann C."/>
            <person name="Eikrem W."/>
            <person name="Gready J.E."/>
            <person name="John U."/>
            <person name="Lanier W."/>
            <person name="Lindquist E.A."/>
            <person name="Lucas S."/>
            <person name="Mayer K.F."/>
            <person name="Moreau H."/>
            <person name="Not F."/>
            <person name="Otillar R."/>
            <person name="Panaud O."/>
            <person name="Pangilinan J."/>
            <person name="Paulsen I."/>
            <person name="Piegu B."/>
            <person name="Poliakov A."/>
            <person name="Robbens S."/>
            <person name="Schmutz J."/>
            <person name="Toulza E."/>
            <person name="Wyss T."/>
            <person name="Zelensky A."/>
            <person name="Zhou K."/>
            <person name="Armbrust E.V."/>
            <person name="Bhattacharya D."/>
            <person name="Goodenough U.W."/>
            <person name="Van de Peer Y."/>
            <person name="Grigoriev I.V."/>
        </authorList>
    </citation>
    <scope>NUCLEOTIDE SEQUENCE [LARGE SCALE GENOMIC DNA]</scope>
    <source>
        <strain evidence="9 10">CCMP1545</strain>
    </source>
</reference>
<dbReference type="GO" id="GO:0005930">
    <property type="term" value="C:axoneme"/>
    <property type="evidence" value="ECO:0007669"/>
    <property type="project" value="UniProtKB-SubCell"/>
</dbReference>
<dbReference type="OMA" id="RETHCAW"/>
<evidence type="ECO:0000256" key="8">
    <source>
        <dbReference type="ARBA" id="ARBA00023136"/>
    </source>
</evidence>
<dbReference type="Proteomes" id="UP000001876">
    <property type="component" value="Unassembled WGS sequence"/>
</dbReference>
<proteinExistence type="predicted"/>
<evidence type="ECO:0000313" key="9">
    <source>
        <dbReference type="EMBL" id="EEH53662.1"/>
    </source>
</evidence>
<protein>
    <submittedName>
        <fullName evidence="9">Predicted protein</fullName>
    </submittedName>
</protein>
<keyword evidence="5" id="KW-0677">Repeat</keyword>
<dbReference type="InterPro" id="IPR032675">
    <property type="entry name" value="LRR_dom_sf"/>
</dbReference>
<dbReference type="PANTHER" id="PTHR48053">
    <property type="entry name" value="LEUCINE RICH REPEAT FAMILY PROTEIN, EXPRESSED"/>
    <property type="match status" value="1"/>
</dbReference>
<dbReference type="PANTHER" id="PTHR48053:SF71">
    <property type="entry name" value="LEUCINE RICH REPEAT FAMILY PROTEIN, EXPRESSED"/>
    <property type="match status" value="1"/>
</dbReference>
<dbReference type="SMART" id="SM00369">
    <property type="entry name" value="LRR_TYP"/>
    <property type="match status" value="4"/>
</dbReference>
<dbReference type="InterPro" id="IPR003591">
    <property type="entry name" value="Leu-rich_rpt_typical-subtyp"/>
</dbReference>
<dbReference type="Pfam" id="PF00560">
    <property type="entry name" value="LRR_1"/>
    <property type="match status" value="4"/>
</dbReference>
<dbReference type="Gene3D" id="3.80.10.10">
    <property type="entry name" value="Ribonuclease Inhibitor"/>
    <property type="match status" value="2"/>
</dbReference>
<evidence type="ECO:0000256" key="5">
    <source>
        <dbReference type="ARBA" id="ARBA00022737"/>
    </source>
</evidence>
<organism evidence="10">
    <name type="scientific">Micromonas pusilla (strain CCMP1545)</name>
    <name type="common">Picoplanktonic green alga</name>
    <dbReference type="NCBI Taxonomy" id="564608"/>
    <lineage>
        <taxon>Eukaryota</taxon>
        <taxon>Viridiplantae</taxon>
        <taxon>Chlorophyta</taxon>
        <taxon>Mamiellophyceae</taxon>
        <taxon>Mamiellales</taxon>
        <taxon>Mamiellaceae</taxon>
        <taxon>Micromonas</taxon>
    </lineage>
</organism>
<gene>
    <name evidence="9" type="ORF">MICPUCDRAFT_35551</name>
</gene>
<evidence type="ECO:0000256" key="1">
    <source>
        <dbReference type="ARBA" id="ARBA00004167"/>
    </source>
</evidence>
<dbReference type="GO" id="GO:0016020">
    <property type="term" value="C:membrane"/>
    <property type="evidence" value="ECO:0007669"/>
    <property type="project" value="UniProtKB-SubCell"/>
</dbReference>
<keyword evidence="8" id="KW-0472">Membrane</keyword>
<dbReference type="KEGG" id="mpp:MICPUCDRAFT_35551"/>
<keyword evidence="7" id="KW-0067">ATP-binding</keyword>
<dbReference type="GeneID" id="9687592"/>
<evidence type="ECO:0000256" key="7">
    <source>
        <dbReference type="ARBA" id="ARBA00022840"/>
    </source>
</evidence>
<dbReference type="InterPro" id="IPR001611">
    <property type="entry name" value="Leu-rich_rpt"/>
</dbReference>
<keyword evidence="4" id="KW-0732">Signal</keyword>
<name>C1N1P4_MICPC</name>
<dbReference type="AlphaFoldDB" id="C1N1P4"/>
<dbReference type="FunFam" id="3.80.10.10:FF:000095">
    <property type="entry name" value="LRR receptor-like serine/threonine-protein kinase GSO1"/>
    <property type="match status" value="1"/>
</dbReference>
<dbReference type="SUPFAM" id="SSF52047">
    <property type="entry name" value="RNI-like"/>
    <property type="match status" value="1"/>
</dbReference>
<evidence type="ECO:0000256" key="4">
    <source>
        <dbReference type="ARBA" id="ARBA00022729"/>
    </source>
</evidence>